<evidence type="ECO:0000313" key="3">
    <source>
        <dbReference type="Proteomes" id="UP000184346"/>
    </source>
</evidence>
<feature type="transmembrane region" description="Helical" evidence="1">
    <location>
        <begin position="131"/>
        <end position="149"/>
    </location>
</feature>
<evidence type="ECO:0000313" key="2">
    <source>
        <dbReference type="EMBL" id="SHE81289.1"/>
    </source>
</evidence>
<feature type="transmembrane region" description="Helical" evidence="1">
    <location>
        <begin position="64"/>
        <end position="81"/>
    </location>
</feature>
<proteinExistence type="predicted"/>
<organism evidence="2 3">
    <name type="scientific">Modicisalibacter ilicicola DSM 19980</name>
    <dbReference type="NCBI Taxonomy" id="1121942"/>
    <lineage>
        <taxon>Bacteria</taxon>
        <taxon>Pseudomonadati</taxon>
        <taxon>Pseudomonadota</taxon>
        <taxon>Gammaproteobacteria</taxon>
        <taxon>Oceanospirillales</taxon>
        <taxon>Halomonadaceae</taxon>
        <taxon>Modicisalibacter</taxon>
    </lineage>
</organism>
<dbReference type="EMBL" id="FQUJ01000004">
    <property type="protein sequence ID" value="SHE81289.1"/>
    <property type="molecule type" value="Genomic_DNA"/>
</dbReference>
<keyword evidence="3" id="KW-1185">Reference proteome</keyword>
<keyword evidence="1" id="KW-0472">Membrane</keyword>
<dbReference type="PANTHER" id="PTHR41795">
    <property type="entry name" value="EXOPOLYSACCHARIDE SYNTHESIS PROTEIN"/>
    <property type="match status" value="1"/>
</dbReference>
<dbReference type="OrthoDB" id="8635607at2"/>
<gene>
    <name evidence="2" type="ORF">SAMN02745148_01224</name>
</gene>
<feature type="transmembrane region" description="Helical" evidence="1">
    <location>
        <begin position="155"/>
        <end position="173"/>
    </location>
</feature>
<name>A0A1M4WJ64_9GAMM</name>
<dbReference type="PANTHER" id="PTHR41795:SF1">
    <property type="entry name" value="EXOPOLYSACCHARIDE SYNTHESIS PROTEIN"/>
    <property type="match status" value="1"/>
</dbReference>
<feature type="transmembrane region" description="Helical" evidence="1">
    <location>
        <begin position="180"/>
        <end position="198"/>
    </location>
</feature>
<dbReference type="STRING" id="1121942.SAMN02745148_01224"/>
<protein>
    <submittedName>
        <fullName evidence="2">Uncharacterized conserved protein</fullName>
    </submittedName>
</protein>
<keyword evidence="1" id="KW-1133">Transmembrane helix</keyword>
<evidence type="ECO:0000256" key="1">
    <source>
        <dbReference type="SAM" id="Phobius"/>
    </source>
</evidence>
<keyword evidence="1" id="KW-0812">Transmembrane</keyword>
<accession>A0A1M4WJ64</accession>
<dbReference type="AlphaFoldDB" id="A0A1M4WJ64"/>
<dbReference type="Pfam" id="PF06055">
    <property type="entry name" value="ExoD"/>
    <property type="match status" value="1"/>
</dbReference>
<dbReference type="InterPro" id="IPR010331">
    <property type="entry name" value="ExoD"/>
</dbReference>
<dbReference type="PIRSF" id="PIRSF033239">
    <property type="entry name" value="ExoD"/>
    <property type="match status" value="1"/>
</dbReference>
<reference evidence="2 3" key="1">
    <citation type="submission" date="2016-11" db="EMBL/GenBank/DDBJ databases">
        <authorList>
            <person name="Jaros S."/>
            <person name="Januszkiewicz K."/>
            <person name="Wedrychowicz H."/>
        </authorList>
    </citation>
    <scope>NUCLEOTIDE SEQUENCE [LARGE SCALE GENOMIC DNA]</scope>
    <source>
        <strain evidence="2 3">DSM 19980</strain>
    </source>
</reference>
<dbReference type="RefSeq" id="WP_072820775.1">
    <property type="nucleotide sequence ID" value="NZ_FQUJ01000004.1"/>
</dbReference>
<feature type="transmembrane region" description="Helical" evidence="1">
    <location>
        <begin position="33"/>
        <end position="58"/>
    </location>
</feature>
<dbReference type="Proteomes" id="UP000184346">
    <property type="component" value="Unassembled WGS sequence"/>
</dbReference>
<sequence length="199" mass="21784">MDDDDQGITRLEQLIDHLCRATQNRERVDVSTIVAVVGSRSFGSLLLVAGLITLAPLIGDIPGMPTLMGLFVLLVSMQLLLHRKELWLPRWLLERSVPRDKFARALTFLRKPAHYVDKLLKPRLSRLTRGSALYAIAIICSAIALAMPLMEVVPFSANFAGAALTVFGLALIARDGLLTLIAFALTALSVGFIGYQVMT</sequence>